<proteinExistence type="predicted"/>
<dbReference type="InterPro" id="IPR011050">
    <property type="entry name" value="Pectin_lyase_fold/virulence"/>
</dbReference>
<dbReference type="SUPFAM" id="SSF49265">
    <property type="entry name" value="Fibronectin type III"/>
    <property type="match status" value="1"/>
</dbReference>
<dbReference type="Proteomes" id="UP001321018">
    <property type="component" value="Unassembled WGS sequence"/>
</dbReference>
<dbReference type="RefSeq" id="WP_338004294.1">
    <property type="nucleotide sequence ID" value="NZ_JAOPKA010000008.1"/>
</dbReference>
<feature type="region of interest" description="Disordered" evidence="3">
    <location>
        <begin position="465"/>
        <end position="496"/>
    </location>
</feature>
<keyword evidence="1" id="KW-0479">Metal-binding</keyword>
<evidence type="ECO:0000313" key="5">
    <source>
        <dbReference type="EMBL" id="MCU4742471.1"/>
    </source>
</evidence>
<feature type="domain" description="Fibronectin type-III" evidence="4">
    <location>
        <begin position="273"/>
        <end position="370"/>
    </location>
</feature>
<evidence type="ECO:0000259" key="4">
    <source>
        <dbReference type="PROSITE" id="PS50853"/>
    </source>
</evidence>
<dbReference type="GO" id="GO:0046872">
    <property type="term" value="F:metal ion binding"/>
    <property type="evidence" value="ECO:0007669"/>
    <property type="project" value="UniProtKB-KW"/>
</dbReference>
<dbReference type="PANTHER" id="PTHR42970">
    <property type="entry name" value="PECTATE LYASE C-RELATED"/>
    <property type="match status" value="1"/>
</dbReference>
<feature type="region of interest" description="Disordered" evidence="3">
    <location>
        <begin position="312"/>
        <end position="336"/>
    </location>
</feature>
<dbReference type="InterPro" id="IPR003961">
    <property type="entry name" value="FN3_dom"/>
</dbReference>
<dbReference type="PROSITE" id="PS50853">
    <property type="entry name" value="FN3"/>
    <property type="match status" value="1"/>
</dbReference>
<feature type="compositionally biased region" description="Polar residues" evidence="3">
    <location>
        <begin position="312"/>
        <end position="325"/>
    </location>
</feature>
<name>A0AAP2YZQ8_9EURY</name>
<dbReference type="Proteomes" id="UP001320972">
    <property type="component" value="Unassembled WGS sequence"/>
</dbReference>
<reference evidence="5 7" key="1">
    <citation type="submission" date="2022-09" db="EMBL/GenBank/DDBJ databases">
        <title>Enrichment on poylsaccharides allowed isolation of novel metabolic and taxonomic groups of Haloarchaea.</title>
        <authorList>
            <person name="Sorokin D.Y."/>
            <person name="Elcheninov A.G."/>
            <person name="Khizhniak T.V."/>
            <person name="Kolganova T.V."/>
            <person name="Kublanov I.V."/>
        </authorList>
    </citation>
    <scope>NUCLEOTIDE SEQUENCE</scope>
    <source>
        <strain evidence="6 7">AArc-m2/3/4</strain>
        <strain evidence="5">AArc-xg1-1</strain>
    </source>
</reference>
<dbReference type="CDD" id="cd00063">
    <property type="entry name" value="FN3"/>
    <property type="match status" value="1"/>
</dbReference>
<accession>A0AAP2YZQ8</accession>
<organism evidence="5 8">
    <name type="scientific">Natronoglomus mannanivorans</name>
    <dbReference type="NCBI Taxonomy" id="2979990"/>
    <lineage>
        <taxon>Archaea</taxon>
        <taxon>Methanobacteriati</taxon>
        <taxon>Methanobacteriota</taxon>
        <taxon>Stenosarchaea group</taxon>
        <taxon>Halobacteria</taxon>
        <taxon>Halobacteriales</taxon>
        <taxon>Natrialbaceae</taxon>
        <taxon>Natronoglomus</taxon>
    </lineage>
</organism>
<evidence type="ECO:0000256" key="2">
    <source>
        <dbReference type="ARBA" id="ARBA00023180"/>
    </source>
</evidence>
<dbReference type="PANTHER" id="PTHR42970:SF1">
    <property type="entry name" value="PECTATE LYASE C-RELATED"/>
    <property type="match status" value="1"/>
</dbReference>
<keyword evidence="2" id="KW-0325">Glycoprotein</keyword>
<dbReference type="EMBL" id="JAOPKB010000006">
    <property type="protein sequence ID" value="MCU4973476.1"/>
    <property type="molecule type" value="Genomic_DNA"/>
</dbReference>
<evidence type="ECO:0000313" key="8">
    <source>
        <dbReference type="Proteomes" id="UP001321018"/>
    </source>
</evidence>
<evidence type="ECO:0000313" key="7">
    <source>
        <dbReference type="Proteomes" id="UP001320972"/>
    </source>
</evidence>
<evidence type="ECO:0000256" key="1">
    <source>
        <dbReference type="ARBA" id="ARBA00022723"/>
    </source>
</evidence>
<evidence type="ECO:0000313" key="6">
    <source>
        <dbReference type="EMBL" id="MCU4973476.1"/>
    </source>
</evidence>
<dbReference type="InterPro" id="IPR006311">
    <property type="entry name" value="TAT_signal"/>
</dbReference>
<evidence type="ECO:0000256" key="3">
    <source>
        <dbReference type="SAM" id="MobiDB-lite"/>
    </source>
</evidence>
<dbReference type="AlphaFoldDB" id="A0AAP2YZQ8"/>
<feature type="region of interest" description="Disordered" evidence="3">
    <location>
        <begin position="59"/>
        <end position="82"/>
    </location>
</feature>
<dbReference type="InterPro" id="IPR012334">
    <property type="entry name" value="Pectin_lyas_fold"/>
</dbReference>
<dbReference type="InterPro" id="IPR013320">
    <property type="entry name" value="ConA-like_dom_sf"/>
</dbReference>
<dbReference type="SUPFAM" id="SSF49899">
    <property type="entry name" value="Concanavalin A-like lectins/glucanases"/>
    <property type="match status" value="1"/>
</dbReference>
<sequence>MSHDRRTFLETVGAASIGSTLLVSSSSSAIAEEDPAFSPDDLDGLVGWYDASALELGDGGDVETWPDESGAGNDAWQDEPEHRPSYLEDGFAGIGPSVRFDGETGYLWAPLGDDVLGDLESGELVALLDPSDTDDISHLWLASPDIDGATGGWLSSSHNTSFTINDGEAAFALGKEGGNEDVIVGGSVEAGPNLIGAHWDETETKLRVGGGEVASGEYEASGDPDDRTVIGATAGGADRLLDGDIAELLYFDRELSTAERQRLESYLLAKWLPFVDVHEPTNVAPTSATLRGELPTLGEADSAEGYFEYRATSDTEWTTTDSQTLEEPGTFSHDVDGLSPQTSYEFRAVVESDVWGAIPSLLVAFETRVVTLDDPVDVTANAGTVRGELLTLGTADSATVSVEYREVPQAEWTAADDRQTLTEPGEFALELSGLTGRRIYDHRVVVETDAFGPVTSDDDLLVTESTSSGRSAANAPASKSAFDPDDGFADPAPWLDDETPVVTITEPTLEQFERAIDVDHERLVVFETSGVIDLGGEERWTPITKDRCYLAGQTAPSPGIAFVRGGVNVQADDCVIQHLRFFAGDAGRDDADWIPDSRTGDDTRNNVWDHCTTAWGIEQTLSVGYDTVDTTFTNNIVAEGLYDSVHEKGARAYGSLIGDRAKNVTLAGNIWAHNKDRNPRLKAGTESVVVNNVIYHFDDGTWMDDSTIASIVGNAYLRPTTDVPNVFSRNGDSPDAYVHDNDTDSDVAMVHDDVTQLEDRPLWPEGLEPIPSDDVLEHNLGNAGARPADRTPYEERLVQQIREREGDWIDSQTEVGGYPDYEVNTHTLNVPNGGTRAWLRRRSRQVEVGNG</sequence>
<protein>
    <recommendedName>
        <fullName evidence="4">Fibronectin type-III domain-containing protein</fullName>
    </recommendedName>
</protein>
<dbReference type="InterPro" id="IPR036116">
    <property type="entry name" value="FN3_sf"/>
</dbReference>
<comment type="caution">
    <text evidence="5">The sequence shown here is derived from an EMBL/GenBank/DDBJ whole genome shotgun (WGS) entry which is preliminary data.</text>
</comment>
<gene>
    <name evidence="6" type="ORF">OB955_12070</name>
    <name evidence="5" type="ORF">OB960_13815</name>
</gene>
<dbReference type="PROSITE" id="PS51318">
    <property type="entry name" value="TAT"/>
    <property type="match status" value="1"/>
</dbReference>
<dbReference type="EMBL" id="JAOPKA010000008">
    <property type="protein sequence ID" value="MCU4742471.1"/>
    <property type="molecule type" value="Genomic_DNA"/>
</dbReference>
<dbReference type="Gene3D" id="2.160.20.10">
    <property type="entry name" value="Single-stranded right-handed beta-helix, Pectin lyase-like"/>
    <property type="match status" value="1"/>
</dbReference>
<dbReference type="SUPFAM" id="SSF51126">
    <property type="entry name" value="Pectin lyase-like"/>
    <property type="match status" value="1"/>
</dbReference>
<keyword evidence="7" id="KW-1185">Reference proteome</keyword>
<dbReference type="InterPro" id="IPR052063">
    <property type="entry name" value="Polysaccharide_Lyase_1"/>
</dbReference>